<feature type="domain" description="Baseplate J-like C-terminal" evidence="1">
    <location>
        <begin position="633"/>
        <end position="722"/>
    </location>
</feature>
<reference evidence="2" key="1">
    <citation type="journal article" date="2015" name="Nature">
        <title>Complex archaea that bridge the gap between prokaryotes and eukaryotes.</title>
        <authorList>
            <person name="Spang A."/>
            <person name="Saw J.H."/>
            <person name="Jorgensen S.L."/>
            <person name="Zaremba-Niedzwiedzka K."/>
            <person name="Martijn J."/>
            <person name="Lind A.E."/>
            <person name="van Eijk R."/>
            <person name="Schleper C."/>
            <person name="Guy L."/>
            <person name="Ettema T.J."/>
        </authorList>
    </citation>
    <scope>NUCLEOTIDE SEQUENCE</scope>
</reference>
<proteinExistence type="predicted"/>
<comment type="caution">
    <text evidence="2">The sequence shown here is derived from an EMBL/GenBank/DDBJ whole genome shotgun (WGS) entry which is preliminary data.</text>
</comment>
<sequence>MAEEIVIPDFDFSKFYYPQILEALILFKRRNVPELTDENEFEPLIQFLRAVALVGHLNNVLIDQIANEGTLVTARLPETVRNMLRLIDVELSPAAPAGVDILYELAKIFVAPGEVVTAAAQVATTLQGDEPVIFFEALTALSINPTNRLGHVLAEEDGVFTDFTAEANSPTTPADDFIPWASPAIKDVLYFGHEDVMWDRLEVGPATVSSSGVIGVWEYFDGNFAKVAPTSVVLETNPTRLDVDLTSYLGGQNREGTLIRVQLNLTTASEDAFSQWDGSKNFVEVGLLGQSNPSLIATDYTVGSDWEILSAVVDATENLSHGPGEVKDVDFPLPQTVSRNWAKGVVDGKTAFWLRFRVVEIGGGPVGPELQGIRLDTGKQFVIRAATQGQSTEDSPLGSSTGVANQIFETNNDFFIAGSMAVFVDDELWTQVDNFLGSAPNAEHYVVELGVNDRASVVFGDGVAGRIPPFGVANIRAEYRINANNDGNVGAQTVNVDKTGLSFVSRLFNPRQATGWAQADGATVESLEQAKIKGPASLRTKDVAIGPDDVRQLTRTFEDDDGSRPFSRSATFEEGFGPKTIELVVVVRGGGQASASQLAGLEEFFNGDKTASPPKPKRIVVNQEVVPVNFNPVAIDVVATVKGDVTKEEVENRLKQILQPEALKTDGVTFEWEFGEDVPRSRILHEIFETDESIQDVVLTTPAADVGLDPRELPVLGTISITVI</sequence>
<dbReference type="AlphaFoldDB" id="A0A0F9L6A0"/>
<organism evidence="2">
    <name type="scientific">marine sediment metagenome</name>
    <dbReference type="NCBI Taxonomy" id="412755"/>
    <lineage>
        <taxon>unclassified sequences</taxon>
        <taxon>metagenomes</taxon>
        <taxon>ecological metagenomes</taxon>
    </lineage>
</organism>
<dbReference type="InterPro" id="IPR058530">
    <property type="entry name" value="Baseplate_J-like_C"/>
</dbReference>
<gene>
    <name evidence="2" type="ORF">LCGC14_1315810</name>
</gene>
<evidence type="ECO:0000259" key="1">
    <source>
        <dbReference type="Pfam" id="PF26079"/>
    </source>
</evidence>
<accession>A0A0F9L6A0</accession>
<dbReference type="EMBL" id="LAZR01007804">
    <property type="protein sequence ID" value="KKM82806.1"/>
    <property type="molecule type" value="Genomic_DNA"/>
</dbReference>
<evidence type="ECO:0000313" key="2">
    <source>
        <dbReference type="EMBL" id="KKM82806.1"/>
    </source>
</evidence>
<dbReference type="Pfam" id="PF26079">
    <property type="entry name" value="Baseplate_J_C"/>
    <property type="match status" value="1"/>
</dbReference>
<name>A0A0F9L6A0_9ZZZZ</name>
<protein>
    <recommendedName>
        <fullName evidence="1">Baseplate J-like C-terminal domain-containing protein</fullName>
    </recommendedName>
</protein>